<dbReference type="EMBL" id="BQKI01000073">
    <property type="protein sequence ID" value="GJN16896.1"/>
    <property type="molecule type" value="Genomic_DNA"/>
</dbReference>
<gene>
    <name evidence="2" type="primary">gb03922</name>
    <name evidence="2" type="ORF">PR202_gb03922</name>
</gene>
<evidence type="ECO:0000313" key="3">
    <source>
        <dbReference type="Proteomes" id="UP001054889"/>
    </source>
</evidence>
<reference evidence="2" key="2">
    <citation type="submission" date="2021-12" db="EMBL/GenBank/DDBJ databases">
        <title>Resequencing data analysis of finger millet.</title>
        <authorList>
            <person name="Hatakeyama M."/>
            <person name="Aluri S."/>
            <person name="Balachadran M.T."/>
            <person name="Sivarajan S.R."/>
            <person name="Poveda L."/>
            <person name="Shimizu-Inatsugi R."/>
            <person name="Schlapbach R."/>
            <person name="Sreeman S.M."/>
            <person name="Shimizu K.K."/>
        </authorList>
    </citation>
    <scope>NUCLEOTIDE SEQUENCE</scope>
</reference>
<evidence type="ECO:0000256" key="1">
    <source>
        <dbReference type="SAM" id="MobiDB-lite"/>
    </source>
</evidence>
<name>A0AAV5E2Z3_ELECO</name>
<reference evidence="2" key="1">
    <citation type="journal article" date="2018" name="DNA Res.">
        <title>Multiple hybrid de novo genome assembly of finger millet, an orphan allotetraploid crop.</title>
        <authorList>
            <person name="Hatakeyama M."/>
            <person name="Aluri S."/>
            <person name="Balachadran M.T."/>
            <person name="Sivarajan S.R."/>
            <person name="Patrignani A."/>
            <person name="Gruter S."/>
            <person name="Poveda L."/>
            <person name="Shimizu-Inatsugi R."/>
            <person name="Baeten J."/>
            <person name="Francoijs K.J."/>
            <person name="Nataraja K.N."/>
            <person name="Reddy Y.A.N."/>
            <person name="Phadnis S."/>
            <person name="Ravikumar R.L."/>
            <person name="Schlapbach R."/>
            <person name="Sreeman S.M."/>
            <person name="Shimizu K.K."/>
        </authorList>
    </citation>
    <scope>NUCLEOTIDE SEQUENCE</scope>
</reference>
<organism evidence="2 3">
    <name type="scientific">Eleusine coracana subsp. coracana</name>
    <dbReference type="NCBI Taxonomy" id="191504"/>
    <lineage>
        <taxon>Eukaryota</taxon>
        <taxon>Viridiplantae</taxon>
        <taxon>Streptophyta</taxon>
        <taxon>Embryophyta</taxon>
        <taxon>Tracheophyta</taxon>
        <taxon>Spermatophyta</taxon>
        <taxon>Magnoliopsida</taxon>
        <taxon>Liliopsida</taxon>
        <taxon>Poales</taxon>
        <taxon>Poaceae</taxon>
        <taxon>PACMAD clade</taxon>
        <taxon>Chloridoideae</taxon>
        <taxon>Cynodonteae</taxon>
        <taxon>Eleusininae</taxon>
        <taxon>Eleusine</taxon>
    </lineage>
</organism>
<evidence type="ECO:0000313" key="2">
    <source>
        <dbReference type="EMBL" id="GJN16896.1"/>
    </source>
</evidence>
<dbReference type="Proteomes" id="UP001054889">
    <property type="component" value="Unassembled WGS sequence"/>
</dbReference>
<keyword evidence="3" id="KW-1185">Reference proteome</keyword>
<protein>
    <submittedName>
        <fullName evidence="2">Uncharacterized protein</fullName>
    </submittedName>
</protein>
<accession>A0AAV5E2Z3</accession>
<proteinExistence type="predicted"/>
<comment type="caution">
    <text evidence="2">The sequence shown here is derived from an EMBL/GenBank/DDBJ whole genome shotgun (WGS) entry which is preliminary data.</text>
</comment>
<dbReference type="AlphaFoldDB" id="A0AAV5E2Z3"/>
<feature type="region of interest" description="Disordered" evidence="1">
    <location>
        <begin position="33"/>
        <end position="104"/>
    </location>
</feature>
<feature type="compositionally biased region" description="Basic and acidic residues" evidence="1">
    <location>
        <begin position="78"/>
        <end position="87"/>
    </location>
</feature>
<sequence length="104" mass="11311">METEDLLDAAPSWPCPFSAAYEALLLELTDEDTLLRPEPWPAPPSISDRRPLPKGSKGLRSVTALIRSGAGGGSLESRSSEEMGKEGRKGRRRRRTDAEVAAYA</sequence>